<keyword evidence="1" id="KW-0812">Transmembrane</keyword>
<name>A0A8T2RX35_CERRI</name>
<keyword evidence="3" id="KW-1185">Reference proteome</keyword>
<organism evidence="2 3">
    <name type="scientific">Ceratopteris richardii</name>
    <name type="common">Triangle waterfern</name>
    <dbReference type="NCBI Taxonomy" id="49495"/>
    <lineage>
        <taxon>Eukaryota</taxon>
        <taxon>Viridiplantae</taxon>
        <taxon>Streptophyta</taxon>
        <taxon>Embryophyta</taxon>
        <taxon>Tracheophyta</taxon>
        <taxon>Polypodiopsida</taxon>
        <taxon>Polypodiidae</taxon>
        <taxon>Polypodiales</taxon>
        <taxon>Pteridineae</taxon>
        <taxon>Pteridaceae</taxon>
        <taxon>Parkerioideae</taxon>
        <taxon>Ceratopteris</taxon>
    </lineage>
</organism>
<comment type="caution">
    <text evidence="2">The sequence shown here is derived from an EMBL/GenBank/DDBJ whole genome shotgun (WGS) entry which is preliminary data.</text>
</comment>
<dbReference type="Proteomes" id="UP000825935">
    <property type="component" value="Chromosome 24"/>
</dbReference>
<keyword evidence="1" id="KW-0472">Membrane</keyword>
<protein>
    <submittedName>
        <fullName evidence="2">Uncharacterized protein</fullName>
    </submittedName>
</protein>
<dbReference type="EMBL" id="CM035429">
    <property type="protein sequence ID" value="KAH7300038.1"/>
    <property type="molecule type" value="Genomic_DNA"/>
</dbReference>
<gene>
    <name evidence="2" type="ORF">KP509_24G042000</name>
</gene>
<evidence type="ECO:0000313" key="3">
    <source>
        <dbReference type="Proteomes" id="UP000825935"/>
    </source>
</evidence>
<accession>A0A8T2RX35</accession>
<evidence type="ECO:0000256" key="1">
    <source>
        <dbReference type="SAM" id="Phobius"/>
    </source>
</evidence>
<feature type="transmembrane region" description="Helical" evidence="1">
    <location>
        <begin position="6"/>
        <end position="24"/>
    </location>
</feature>
<keyword evidence="1" id="KW-1133">Transmembrane helix</keyword>
<dbReference type="AlphaFoldDB" id="A0A8T2RX35"/>
<proteinExistence type="predicted"/>
<sequence length="183" mass="20270">MLKGRMLYILCFITTIGWWVPVIGGGGRRRGGETAAAVTMKGEGELAEVCQWCDSKSVRFMTNHTEHEDDTNKATHIEDMNTYKLVSKENLPMECQSHVSSTLKAAEDERNSTQNFLVMMAKTFIKSVHGNKTVSMKIASRCHVYVGAYGPVYSQLSMNLNGNTMTISGIDPFSPRISHLATS</sequence>
<evidence type="ECO:0000313" key="2">
    <source>
        <dbReference type="EMBL" id="KAH7300038.1"/>
    </source>
</evidence>
<reference evidence="2" key="1">
    <citation type="submission" date="2021-08" db="EMBL/GenBank/DDBJ databases">
        <title>WGS assembly of Ceratopteris richardii.</title>
        <authorList>
            <person name="Marchant D.B."/>
            <person name="Chen G."/>
            <person name="Jenkins J."/>
            <person name="Shu S."/>
            <person name="Leebens-Mack J."/>
            <person name="Grimwood J."/>
            <person name="Schmutz J."/>
            <person name="Soltis P."/>
            <person name="Soltis D."/>
            <person name="Chen Z.-H."/>
        </authorList>
    </citation>
    <scope>NUCLEOTIDE SEQUENCE</scope>
    <source>
        <strain evidence="2">Whitten #5841</strain>
        <tissue evidence="2">Leaf</tissue>
    </source>
</reference>